<accession>A0A380TDZ9</accession>
<proteinExistence type="predicted"/>
<protein>
    <submittedName>
        <fullName evidence="1">Uncharacterized protein</fullName>
    </submittedName>
</protein>
<gene>
    <name evidence="1" type="ORF">DF3PB_220014</name>
</gene>
<evidence type="ECO:0000313" key="1">
    <source>
        <dbReference type="EMBL" id="SUS05877.1"/>
    </source>
</evidence>
<dbReference type="EMBL" id="UIDG01000135">
    <property type="protein sequence ID" value="SUS05877.1"/>
    <property type="molecule type" value="Genomic_DNA"/>
</dbReference>
<reference evidence="1" key="1">
    <citation type="submission" date="2018-07" db="EMBL/GenBank/DDBJ databases">
        <authorList>
            <person name="Quirk P.G."/>
            <person name="Krulwich T.A."/>
        </authorList>
    </citation>
    <scope>NUCLEOTIDE SEQUENCE</scope>
</reference>
<name>A0A380TDZ9_9ZZZZ</name>
<sequence>MRVDFGLFEGDTLLERGAFRVSHEAQCTHFKSFHAVHWLCEDSAKIVLSSFPSNVSLTKVDLDMPIQQSEDWESIELQGYTLAFRCSLDA</sequence>
<organism evidence="1">
    <name type="scientific">metagenome</name>
    <dbReference type="NCBI Taxonomy" id="256318"/>
    <lineage>
        <taxon>unclassified sequences</taxon>
        <taxon>metagenomes</taxon>
    </lineage>
</organism>
<dbReference type="AlphaFoldDB" id="A0A380TDZ9"/>